<accession>A0A917MTG4</accession>
<feature type="binding site" evidence="1">
    <location>
        <position position="373"/>
    </location>
    <ligand>
        <name>Mn(2+)</name>
        <dbReference type="ChEBI" id="CHEBI:29035"/>
        <label>2</label>
    </ligand>
</feature>
<keyword evidence="1" id="KW-0479">Metal-binding</keyword>
<dbReference type="Proteomes" id="UP000600171">
    <property type="component" value="Unassembled WGS sequence"/>
</dbReference>
<comment type="caution">
    <text evidence="3">The sequence shown here is derived from an EMBL/GenBank/DDBJ whole genome shotgun (WGS) entry which is preliminary data.</text>
</comment>
<dbReference type="PIRSF" id="PIRSF005962">
    <property type="entry name" value="Pept_M20D_amidohydro"/>
    <property type="match status" value="1"/>
</dbReference>
<dbReference type="InterPro" id="IPR011650">
    <property type="entry name" value="Peptidase_M20_dimer"/>
</dbReference>
<dbReference type="GO" id="GO:0016787">
    <property type="term" value="F:hydrolase activity"/>
    <property type="evidence" value="ECO:0007669"/>
    <property type="project" value="InterPro"/>
</dbReference>
<dbReference type="InterPro" id="IPR002933">
    <property type="entry name" value="Peptidase_M20"/>
</dbReference>
<dbReference type="AlphaFoldDB" id="A0A917MTG4"/>
<feature type="binding site" evidence="1">
    <location>
        <position position="112"/>
    </location>
    <ligand>
        <name>Mn(2+)</name>
        <dbReference type="ChEBI" id="CHEBI:29035"/>
        <label>2</label>
    </ligand>
</feature>
<reference evidence="3 4" key="1">
    <citation type="journal article" date="2014" name="Int. J. Syst. Evol. Microbiol.">
        <title>Complete genome sequence of Corynebacterium casei LMG S-19264T (=DSM 44701T), isolated from a smear-ripened cheese.</title>
        <authorList>
            <consortium name="US DOE Joint Genome Institute (JGI-PGF)"/>
            <person name="Walter F."/>
            <person name="Albersmeier A."/>
            <person name="Kalinowski J."/>
            <person name="Ruckert C."/>
        </authorList>
    </citation>
    <scope>NUCLEOTIDE SEQUENCE [LARGE SCALE GENOMIC DNA]</scope>
    <source>
        <strain evidence="3 4">CCM 8669</strain>
    </source>
</reference>
<feature type="binding site" evidence="1">
    <location>
        <position position="150"/>
    </location>
    <ligand>
        <name>Mn(2+)</name>
        <dbReference type="ChEBI" id="CHEBI:29035"/>
        <label>2</label>
    </ligand>
</feature>
<organism evidence="3 4">
    <name type="scientific">Rothia aerolata</name>
    <dbReference type="NCBI Taxonomy" id="1812262"/>
    <lineage>
        <taxon>Bacteria</taxon>
        <taxon>Bacillati</taxon>
        <taxon>Actinomycetota</taxon>
        <taxon>Actinomycetes</taxon>
        <taxon>Micrococcales</taxon>
        <taxon>Micrococcaceae</taxon>
        <taxon>Rothia</taxon>
    </lineage>
</organism>
<evidence type="ECO:0000313" key="3">
    <source>
        <dbReference type="EMBL" id="GGH62650.1"/>
    </source>
</evidence>
<dbReference type="InterPro" id="IPR036264">
    <property type="entry name" value="Bact_exopeptidase_dim_dom"/>
</dbReference>
<protein>
    <submittedName>
        <fullName evidence="3">Amidohydrolase</fullName>
    </submittedName>
</protein>
<dbReference type="PANTHER" id="PTHR11014:SF63">
    <property type="entry name" value="METALLOPEPTIDASE, PUTATIVE (AFU_ORTHOLOGUE AFUA_6G09600)-RELATED"/>
    <property type="match status" value="1"/>
</dbReference>
<dbReference type="InterPro" id="IPR017439">
    <property type="entry name" value="Amidohydrolase"/>
</dbReference>
<feature type="domain" description="Peptidase M20 dimerisation" evidence="2">
    <location>
        <begin position="198"/>
        <end position="294"/>
    </location>
</feature>
<name>A0A917MTG4_9MICC</name>
<feature type="binding site" evidence="1">
    <location>
        <position position="114"/>
    </location>
    <ligand>
        <name>Mn(2+)</name>
        <dbReference type="ChEBI" id="CHEBI:29035"/>
        <label>2</label>
    </ligand>
</feature>
<dbReference type="NCBIfam" id="TIGR01891">
    <property type="entry name" value="amidohydrolases"/>
    <property type="match status" value="1"/>
</dbReference>
<dbReference type="SUPFAM" id="SSF55031">
    <property type="entry name" value="Bacterial exopeptidase dimerisation domain"/>
    <property type="match status" value="1"/>
</dbReference>
<keyword evidence="1" id="KW-0464">Manganese</keyword>
<dbReference type="Pfam" id="PF07687">
    <property type="entry name" value="M20_dimer"/>
    <property type="match status" value="1"/>
</dbReference>
<sequence>MAHPSLATLLDSKGPVMGPRIQKILPELIDFRREVHQNPELSFVEHQTTQRIYHRLREAGMNPVLLEGTGCYVDLGRGPFAVALRADIDALPILEQTGLPYASQNPGVMHACGHDIHQTVMLGVALALHEIDAEMPLSRTVRIIFQPAEEQLPGGAVQVISQGVLHGIPRAFALHCEPKVEVGKIGTRIGAITSASDTIKIKLRGHGGHTSRPHLTEDLIYAMSQIAINVPAVLSRLVDVRSGILVAWGQIEAGVAPNAIPSEGFMAGTMRCLDADAWYRAGEILDQVIEQVAAPYGVEVEVEHIRGVPPVVNTEDETAMVENAARQELGEDSIVLVEQSMGGEDFAWMLQEVPGTMIRLGTHTPGGPVYDIHQGDYAPDERAIGFGVAVMATAALRAVRWETARLSAEQFRSSSNYG</sequence>
<dbReference type="Gene3D" id="3.30.70.360">
    <property type="match status" value="1"/>
</dbReference>
<dbReference type="SUPFAM" id="SSF53187">
    <property type="entry name" value="Zn-dependent exopeptidases"/>
    <property type="match status" value="1"/>
</dbReference>
<gene>
    <name evidence="3" type="ORF">GCM10007359_13110</name>
</gene>
<comment type="cofactor">
    <cofactor evidence="1">
        <name>Mn(2+)</name>
        <dbReference type="ChEBI" id="CHEBI:29035"/>
    </cofactor>
    <text evidence="1">The Mn(2+) ion enhances activity.</text>
</comment>
<dbReference type="Pfam" id="PF01546">
    <property type="entry name" value="Peptidase_M20"/>
    <property type="match status" value="1"/>
</dbReference>
<dbReference type="GO" id="GO:0046872">
    <property type="term" value="F:metal ion binding"/>
    <property type="evidence" value="ECO:0007669"/>
    <property type="project" value="UniProtKB-KW"/>
</dbReference>
<dbReference type="Gene3D" id="3.40.630.10">
    <property type="entry name" value="Zn peptidases"/>
    <property type="match status" value="1"/>
</dbReference>
<feature type="binding site" evidence="1">
    <location>
        <position position="175"/>
    </location>
    <ligand>
        <name>Mn(2+)</name>
        <dbReference type="ChEBI" id="CHEBI:29035"/>
        <label>2</label>
    </ligand>
</feature>
<evidence type="ECO:0000259" key="2">
    <source>
        <dbReference type="Pfam" id="PF07687"/>
    </source>
</evidence>
<dbReference type="EMBL" id="BMDC01000002">
    <property type="protein sequence ID" value="GGH62650.1"/>
    <property type="molecule type" value="Genomic_DNA"/>
</dbReference>
<proteinExistence type="predicted"/>
<keyword evidence="4" id="KW-1185">Reference proteome</keyword>
<evidence type="ECO:0000313" key="4">
    <source>
        <dbReference type="Proteomes" id="UP000600171"/>
    </source>
</evidence>
<dbReference type="PANTHER" id="PTHR11014">
    <property type="entry name" value="PEPTIDASE M20 FAMILY MEMBER"/>
    <property type="match status" value="1"/>
</dbReference>
<evidence type="ECO:0000256" key="1">
    <source>
        <dbReference type="PIRSR" id="PIRSR005962-1"/>
    </source>
</evidence>